<dbReference type="Proteomes" id="UP000789508">
    <property type="component" value="Unassembled WGS sequence"/>
</dbReference>
<protein>
    <recommendedName>
        <fullName evidence="1">Mitochondrial transcription factor 1</fullName>
    </recommendedName>
</protein>
<sequence length="69" mass="7767">AKIALEVPSGVFIPSPSVDGVLVVISPYQDIDMSKEQLTSFLRFLKNCFRFRRKTLLNNLGSFAGNYKE</sequence>
<keyword evidence="5" id="KW-0694">RNA-binding</keyword>
<proteinExistence type="predicted"/>
<keyword evidence="4" id="KW-0949">S-adenosyl-L-methionine</keyword>
<keyword evidence="2" id="KW-0489">Methyltransferase</keyword>
<feature type="non-terminal residue" evidence="7">
    <location>
        <position position="1"/>
    </location>
</feature>
<evidence type="ECO:0000256" key="5">
    <source>
        <dbReference type="ARBA" id="ARBA00022884"/>
    </source>
</evidence>
<evidence type="ECO:0000313" key="7">
    <source>
        <dbReference type="EMBL" id="CAG8778851.1"/>
    </source>
</evidence>
<comment type="caution">
    <text evidence="7">The sequence shown here is derived from an EMBL/GenBank/DDBJ whole genome shotgun (WGS) entry which is preliminary data.</text>
</comment>
<dbReference type="GO" id="GO:0003723">
    <property type="term" value="F:RNA binding"/>
    <property type="evidence" value="ECO:0007669"/>
    <property type="project" value="UniProtKB-KW"/>
</dbReference>
<organism evidence="7 8">
    <name type="scientific">Ambispora leptoticha</name>
    <dbReference type="NCBI Taxonomy" id="144679"/>
    <lineage>
        <taxon>Eukaryota</taxon>
        <taxon>Fungi</taxon>
        <taxon>Fungi incertae sedis</taxon>
        <taxon>Mucoromycota</taxon>
        <taxon>Glomeromycotina</taxon>
        <taxon>Glomeromycetes</taxon>
        <taxon>Archaeosporales</taxon>
        <taxon>Ambisporaceae</taxon>
        <taxon>Ambispora</taxon>
    </lineage>
</organism>
<keyword evidence="8" id="KW-1185">Reference proteome</keyword>
<evidence type="ECO:0000256" key="2">
    <source>
        <dbReference type="ARBA" id="ARBA00022603"/>
    </source>
</evidence>
<dbReference type="Gene3D" id="1.10.8.100">
    <property type="entry name" value="Ribosomal RNA adenine dimethylase-like, domain 2"/>
    <property type="match status" value="1"/>
</dbReference>
<dbReference type="EMBL" id="CAJVPS010057525">
    <property type="protein sequence ID" value="CAG8778851.1"/>
    <property type="molecule type" value="Genomic_DNA"/>
</dbReference>
<comment type="function">
    <text evidence="6">Mitochondrial transcription factor that confers selective promoter recognition on the core subunit of the yeast mitochondrial RNA polymerase. Interacts with DNA in a non-specific manner.</text>
</comment>
<dbReference type="Pfam" id="PF00398">
    <property type="entry name" value="RrnaAD"/>
    <property type="match status" value="1"/>
</dbReference>
<evidence type="ECO:0000256" key="4">
    <source>
        <dbReference type="ARBA" id="ARBA00022691"/>
    </source>
</evidence>
<reference evidence="7" key="1">
    <citation type="submission" date="2021-06" db="EMBL/GenBank/DDBJ databases">
        <authorList>
            <person name="Kallberg Y."/>
            <person name="Tangrot J."/>
            <person name="Rosling A."/>
        </authorList>
    </citation>
    <scope>NUCLEOTIDE SEQUENCE</scope>
    <source>
        <strain evidence="7">FL130A</strain>
    </source>
</reference>
<keyword evidence="3" id="KW-0808">Transferase</keyword>
<evidence type="ECO:0000256" key="6">
    <source>
        <dbReference type="ARBA" id="ARBA00024915"/>
    </source>
</evidence>
<evidence type="ECO:0000256" key="1">
    <source>
        <dbReference type="ARBA" id="ARBA00013836"/>
    </source>
</evidence>
<dbReference type="GO" id="GO:0008168">
    <property type="term" value="F:methyltransferase activity"/>
    <property type="evidence" value="ECO:0007669"/>
    <property type="project" value="UniProtKB-KW"/>
</dbReference>
<dbReference type="InterPro" id="IPR029063">
    <property type="entry name" value="SAM-dependent_MTases_sf"/>
</dbReference>
<name>A0A9N9JFX6_9GLOM</name>
<dbReference type="InterPro" id="IPR023165">
    <property type="entry name" value="rRNA_Ade_diMease-like_C"/>
</dbReference>
<gene>
    <name evidence="7" type="ORF">ALEPTO_LOCUS14557</name>
</gene>
<dbReference type="GO" id="GO:0032259">
    <property type="term" value="P:methylation"/>
    <property type="evidence" value="ECO:0007669"/>
    <property type="project" value="UniProtKB-KW"/>
</dbReference>
<dbReference type="InterPro" id="IPR001737">
    <property type="entry name" value="KsgA/Erm"/>
</dbReference>
<accession>A0A9N9JFX6</accession>
<dbReference type="Gene3D" id="3.40.50.150">
    <property type="entry name" value="Vaccinia Virus protein VP39"/>
    <property type="match status" value="1"/>
</dbReference>
<evidence type="ECO:0000256" key="3">
    <source>
        <dbReference type="ARBA" id="ARBA00022679"/>
    </source>
</evidence>
<feature type="non-terminal residue" evidence="7">
    <location>
        <position position="69"/>
    </location>
</feature>
<dbReference type="SUPFAM" id="SSF53335">
    <property type="entry name" value="S-adenosyl-L-methionine-dependent methyltransferases"/>
    <property type="match status" value="1"/>
</dbReference>
<dbReference type="AlphaFoldDB" id="A0A9N9JFX6"/>
<evidence type="ECO:0000313" key="8">
    <source>
        <dbReference type="Proteomes" id="UP000789508"/>
    </source>
</evidence>